<dbReference type="Gene3D" id="1.10.10.2120">
    <property type="match status" value="1"/>
</dbReference>
<dbReference type="AlphaFoldDB" id="A0A5C5U008"/>
<dbReference type="RefSeq" id="WP_146388813.1">
    <property type="nucleotide sequence ID" value="NZ_VOHK01000006.1"/>
</dbReference>
<keyword evidence="3" id="KW-1185">Reference proteome</keyword>
<dbReference type="Pfam" id="PF03417">
    <property type="entry name" value="AAT"/>
    <property type="match status" value="1"/>
</dbReference>
<protein>
    <recommendedName>
        <fullName evidence="1">Peptidase C45 hydrolase domain-containing protein</fullName>
    </recommendedName>
</protein>
<dbReference type="NCBIfam" id="NF040521">
    <property type="entry name" value="C45_proenzyme"/>
    <property type="match status" value="1"/>
</dbReference>
<dbReference type="OrthoDB" id="2910336at2"/>
<evidence type="ECO:0000313" key="2">
    <source>
        <dbReference type="EMBL" id="TWT18710.1"/>
    </source>
</evidence>
<feature type="domain" description="Peptidase C45 hydrolase" evidence="1">
    <location>
        <begin position="144"/>
        <end position="361"/>
    </location>
</feature>
<dbReference type="EMBL" id="VOHK01000006">
    <property type="protein sequence ID" value="TWT18710.1"/>
    <property type="molecule type" value="Genomic_DNA"/>
</dbReference>
<accession>A0A5C5U008</accession>
<dbReference type="Gene3D" id="3.60.60.10">
    <property type="entry name" value="Penicillin V Acylase, Chain A"/>
    <property type="match status" value="1"/>
</dbReference>
<dbReference type="PANTHER" id="PTHR34180">
    <property type="entry name" value="PEPTIDASE C45"/>
    <property type="match status" value="1"/>
</dbReference>
<reference evidence="2 3" key="1">
    <citation type="journal article" date="2008" name="Int. J. Syst. Evol. Microbiol.">
        <title>Luteimonas marina sp. nov., isolated from seawater.</title>
        <authorList>
            <person name="Baik K.S."/>
            <person name="Park S.C."/>
            <person name="Kim M.S."/>
            <person name="Kim E.M."/>
            <person name="Park C."/>
            <person name="Chun J."/>
            <person name="Seong C.N."/>
        </authorList>
    </citation>
    <scope>NUCLEOTIDE SEQUENCE [LARGE SCALE GENOMIC DNA]</scope>
    <source>
        <strain evidence="2 3">FR1330</strain>
    </source>
</reference>
<dbReference type="Proteomes" id="UP000319980">
    <property type="component" value="Unassembled WGS sequence"/>
</dbReference>
<organism evidence="2 3">
    <name type="scientific">Luteimonas marina</name>
    <dbReference type="NCBI Taxonomy" id="488485"/>
    <lineage>
        <taxon>Bacteria</taxon>
        <taxon>Pseudomonadati</taxon>
        <taxon>Pseudomonadota</taxon>
        <taxon>Gammaproteobacteria</taxon>
        <taxon>Lysobacterales</taxon>
        <taxon>Lysobacteraceae</taxon>
        <taxon>Luteimonas</taxon>
    </lineage>
</organism>
<name>A0A5C5U008_9GAMM</name>
<proteinExistence type="predicted"/>
<dbReference type="PANTHER" id="PTHR34180:SF1">
    <property type="entry name" value="BETA-ALANYL-DOPAMINE_CARCININE HYDROLASE"/>
    <property type="match status" value="1"/>
</dbReference>
<sequence length="392" mass="42522">MHSVSAADEQLPGHARLRGVPFPLIRIAGAPRERGRQYGKLAIERIGRTIEIYRRAYAAIGIPWDRVREIATTFAPDIKAFSPELFEEIRGIAEGSGLLMEEIVALNARTELVYWEERGEQFERDDGCTSVMVLPEASANGHLLHAWNWDWRDESADSTIVLDIMPETGPRVLTVVEAGLLARAGFNSAGIAVTGNNLEAEEVRGRYGVPAPLIRRAVLMSESYTMALKQVFDVKRSFSNNLMITSAGGEGVDLETTPDRVFWLQPEKGLLVHTNHFASPAAHVLVNDLSLAKGPDSLHRSRRVQAALGSKLGAITVDDLKQALDDRFDSPYAVCATPGKADASGRISSTVATMIMDTTAQVMHVASTPYAGATFTTYAFEQEPGSGSGGAS</sequence>
<dbReference type="InterPro" id="IPR047801">
    <property type="entry name" value="Peptidase_C45"/>
</dbReference>
<dbReference type="InterPro" id="IPR047794">
    <property type="entry name" value="C45_proenzyme-like"/>
</dbReference>
<evidence type="ECO:0000313" key="3">
    <source>
        <dbReference type="Proteomes" id="UP000319980"/>
    </source>
</evidence>
<comment type="caution">
    <text evidence="2">The sequence shown here is derived from an EMBL/GenBank/DDBJ whole genome shotgun (WGS) entry which is preliminary data.</text>
</comment>
<gene>
    <name evidence="2" type="ORF">FQY83_15185</name>
</gene>
<dbReference type="InterPro" id="IPR005079">
    <property type="entry name" value="Peptidase_C45_hydrolase"/>
</dbReference>
<evidence type="ECO:0000259" key="1">
    <source>
        <dbReference type="Pfam" id="PF03417"/>
    </source>
</evidence>